<evidence type="ECO:0000313" key="2">
    <source>
        <dbReference type="EMBL" id="KAK7555756.1"/>
    </source>
</evidence>
<dbReference type="EMBL" id="JBBPDW010000002">
    <property type="protein sequence ID" value="KAK7555756.1"/>
    <property type="molecule type" value="Genomic_DNA"/>
</dbReference>
<accession>A0ABR1MTC9</accession>
<evidence type="ECO:0000256" key="1">
    <source>
        <dbReference type="SAM" id="SignalP"/>
    </source>
</evidence>
<name>A0ABR1MTC9_9PEZI</name>
<evidence type="ECO:0000313" key="3">
    <source>
        <dbReference type="Proteomes" id="UP001365128"/>
    </source>
</evidence>
<feature type="signal peptide" evidence="1">
    <location>
        <begin position="1"/>
        <end position="16"/>
    </location>
</feature>
<protein>
    <submittedName>
        <fullName evidence="2">Uncharacterized protein</fullName>
    </submittedName>
</protein>
<gene>
    <name evidence="2" type="ORF">IWX46DRAFT_577476</name>
</gene>
<comment type="caution">
    <text evidence="2">The sequence shown here is derived from an EMBL/GenBank/DDBJ whole genome shotgun (WGS) entry which is preliminary data.</text>
</comment>
<keyword evidence="3" id="KW-1185">Reference proteome</keyword>
<feature type="chain" id="PRO_5046893653" evidence="1">
    <location>
        <begin position="17"/>
        <end position="200"/>
    </location>
</feature>
<proteinExistence type="predicted"/>
<organism evidence="2 3">
    <name type="scientific">Phyllosticta citricarpa</name>
    <dbReference type="NCBI Taxonomy" id="55181"/>
    <lineage>
        <taxon>Eukaryota</taxon>
        <taxon>Fungi</taxon>
        <taxon>Dikarya</taxon>
        <taxon>Ascomycota</taxon>
        <taxon>Pezizomycotina</taxon>
        <taxon>Dothideomycetes</taxon>
        <taxon>Dothideomycetes incertae sedis</taxon>
        <taxon>Botryosphaeriales</taxon>
        <taxon>Phyllostictaceae</taxon>
        <taxon>Phyllosticta</taxon>
    </lineage>
</organism>
<reference evidence="2 3" key="1">
    <citation type="submission" date="2024-04" db="EMBL/GenBank/DDBJ databases">
        <title>Phyllosticta paracitricarpa is synonymous to the EU quarantine fungus P. citricarpa based on phylogenomic analyses.</title>
        <authorList>
            <consortium name="Lawrence Berkeley National Laboratory"/>
            <person name="Van Ingen-Buijs V.A."/>
            <person name="Van Westerhoven A.C."/>
            <person name="Haridas S."/>
            <person name="Skiadas P."/>
            <person name="Martin F."/>
            <person name="Groenewald J.Z."/>
            <person name="Crous P.W."/>
            <person name="Seidl M.F."/>
        </authorList>
    </citation>
    <scope>NUCLEOTIDE SEQUENCE [LARGE SCALE GENOMIC DNA]</scope>
    <source>
        <strain evidence="2 3">CBS 122670</strain>
    </source>
</reference>
<sequence length="200" mass="21161">MLLLLLLLLQCAHTSAAPHPCPVGGWMDEWMDGNKSKTSIASQCSAGLANVPGLSCRQSSQSVSQSVSQYAVFQRFLAVKAPNDTTRTQTRSGLGAQRGPRCSLACTFWSMDVVLRQAGVRVRSWARGAAQRCGLAVGAVGPGPGPGLGLGLGLRLGPGYRYLHTTNAIHRPPPHPCPSGTSASFFLLPSSFTTKNQVHH</sequence>
<dbReference type="Proteomes" id="UP001365128">
    <property type="component" value="Unassembled WGS sequence"/>
</dbReference>
<keyword evidence="1" id="KW-0732">Signal</keyword>